<evidence type="ECO:0000256" key="1">
    <source>
        <dbReference type="ARBA" id="ARBA00006547"/>
    </source>
</evidence>
<dbReference type="Pfam" id="PF00797">
    <property type="entry name" value="Acetyltransf_2"/>
    <property type="match status" value="1"/>
</dbReference>
<dbReference type="PRINTS" id="PR01543">
    <property type="entry name" value="ANATRNSFRASE"/>
</dbReference>
<dbReference type="Gene3D" id="3.30.2140.20">
    <property type="match status" value="1"/>
</dbReference>
<dbReference type="SUPFAM" id="SSF54001">
    <property type="entry name" value="Cysteine proteinases"/>
    <property type="match status" value="1"/>
</dbReference>
<evidence type="ECO:0000313" key="4">
    <source>
        <dbReference type="Proteomes" id="UP000318720"/>
    </source>
</evidence>
<dbReference type="InterPro" id="IPR038765">
    <property type="entry name" value="Papain-like_cys_pep_sf"/>
</dbReference>
<name>A0AAE8W517_9ACTN</name>
<evidence type="ECO:0000256" key="2">
    <source>
        <dbReference type="RuleBase" id="RU003452"/>
    </source>
</evidence>
<comment type="similarity">
    <text evidence="1 2">Belongs to the arylamine N-acetyltransferase family.</text>
</comment>
<organism evidence="3 4">
    <name type="scientific">Streptomyces ipomoeae</name>
    <dbReference type="NCBI Taxonomy" id="103232"/>
    <lineage>
        <taxon>Bacteria</taxon>
        <taxon>Bacillati</taxon>
        <taxon>Actinomycetota</taxon>
        <taxon>Actinomycetes</taxon>
        <taxon>Kitasatosporales</taxon>
        <taxon>Streptomycetaceae</taxon>
        <taxon>Streptomyces</taxon>
    </lineage>
</organism>
<accession>A0AAE8W517</accession>
<dbReference type="RefSeq" id="WP_009324845.1">
    <property type="nucleotide sequence ID" value="NZ_JARAVA010000001.1"/>
</dbReference>
<gene>
    <name evidence="3" type="ORF">Sipo8835_08420</name>
</gene>
<sequence length="260" mass="29020">MFDVDRYLRTLGHAGPATATLETLTRLHRGHLQAIPYDNGHVTELDLDNIAVIDVEKTFETVVCGRRGGICTQLNGMFRRLLAELGFETELIAASTLFPGNVFGPSIEHMLVRVRLDGEDWLADVGFGGLSFVEPLRVCADVQTQDGVDYRLVREGEYHVLRYRSRDADWRTSYRFVLKPRSVDEWAGAFDAMVGPDAGRDAIDPIIRRRRLVGDEQLTQTGKLCSTVRDGKEQIVHAMVHPAAYRSVVAAITAPENPVE</sequence>
<dbReference type="PANTHER" id="PTHR11786:SF0">
    <property type="entry name" value="ARYLAMINE N-ACETYLTRANSFERASE 4-RELATED"/>
    <property type="match status" value="1"/>
</dbReference>
<dbReference type="Proteomes" id="UP000318720">
    <property type="component" value="Unassembled WGS sequence"/>
</dbReference>
<dbReference type="InterPro" id="IPR053710">
    <property type="entry name" value="Arylamine_NAT_domain_sf"/>
</dbReference>
<comment type="caution">
    <text evidence="3">The sequence shown here is derived from an EMBL/GenBank/DDBJ whole genome shotgun (WGS) entry which is preliminary data.</text>
</comment>
<dbReference type="InterPro" id="IPR001447">
    <property type="entry name" value="Arylamine_N-AcTrfase"/>
</dbReference>
<dbReference type="AlphaFoldDB" id="A0AAE8W517"/>
<dbReference type="GO" id="GO:0016407">
    <property type="term" value="F:acetyltransferase activity"/>
    <property type="evidence" value="ECO:0007669"/>
    <property type="project" value="InterPro"/>
</dbReference>
<dbReference type="EMBL" id="SPAZ01000068">
    <property type="protein sequence ID" value="TQE37222.1"/>
    <property type="molecule type" value="Genomic_DNA"/>
</dbReference>
<evidence type="ECO:0000313" key="3">
    <source>
        <dbReference type="EMBL" id="TQE37222.1"/>
    </source>
</evidence>
<proteinExistence type="inferred from homology"/>
<protein>
    <submittedName>
        <fullName evidence="3">Acetyltransferase</fullName>
    </submittedName>
</protein>
<dbReference type="PANTHER" id="PTHR11786">
    <property type="entry name" value="N-HYDROXYARYLAMINE O-ACETYLTRANSFERASE"/>
    <property type="match status" value="1"/>
</dbReference>
<reference evidence="3 4" key="1">
    <citation type="submission" date="2019-03" db="EMBL/GenBank/DDBJ databases">
        <title>Comparative genomic analyses of the sweetpotato soil rot pathogen, Streptomyces ipomoeae.</title>
        <authorList>
            <person name="Ruschel Soares N."/>
            <person name="Badger J.H."/>
            <person name="Huguet-Tapia J.C."/>
            <person name="Clark C.A."/>
            <person name="Pettis G.S."/>
        </authorList>
    </citation>
    <scope>NUCLEOTIDE SEQUENCE [LARGE SCALE GENOMIC DNA]</scope>
    <source>
        <strain evidence="3 4">88-35</strain>
    </source>
</reference>